<reference evidence="5 6" key="1">
    <citation type="journal article" date="2014" name="Environ. Microbiol.">
        <title>Contrasting genomic patterns and infection strategies of two co-existing Bacteroidetes podovirus genera.</title>
        <authorList>
            <person name="Holmfeldt K."/>
            <person name="Howard-Varona C."/>
            <person name="Solonenko N."/>
            <person name="Sullivan M.B."/>
        </authorList>
    </citation>
    <scope>NUCLEOTIDE SEQUENCE [LARGE SCALE GENOMIC DNA]</scope>
    <source>
        <strain evidence="5 6">18</strain>
    </source>
</reference>
<dbReference type="PANTHER" id="PTHR30408">
    <property type="entry name" value="TYPE-1 RESTRICTION ENZYME ECOKI SPECIFICITY PROTEIN"/>
    <property type="match status" value="1"/>
</dbReference>
<evidence type="ECO:0000313" key="5">
    <source>
        <dbReference type="EMBL" id="AIZ42708.1"/>
    </source>
</evidence>
<dbReference type="SUPFAM" id="SSF116734">
    <property type="entry name" value="DNA methylase specificity domain"/>
    <property type="match status" value="2"/>
</dbReference>
<dbReference type="RefSeq" id="WP_029446474.1">
    <property type="nucleotide sequence ID" value="NZ_CP009976.1"/>
</dbReference>
<feature type="domain" description="Type I restriction modification DNA specificity" evidence="4">
    <location>
        <begin position="244"/>
        <end position="409"/>
    </location>
</feature>
<evidence type="ECO:0000313" key="6">
    <source>
        <dbReference type="Proteomes" id="UP000030786"/>
    </source>
</evidence>
<dbReference type="InterPro" id="IPR000055">
    <property type="entry name" value="Restrct_endonuc_typeI_TRD"/>
</dbReference>
<dbReference type="GO" id="GO:0009307">
    <property type="term" value="P:DNA restriction-modification system"/>
    <property type="evidence" value="ECO:0007669"/>
    <property type="project" value="UniProtKB-KW"/>
</dbReference>
<dbReference type="Gene3D" id="1.10.287.1120">
    <property type="entry name" value="Bipartite methylase S protein"/>
    <property type="match status" value="1"/>
</dbReference>
<evidence type="ECO:0000256" key="3">
    <source>
        <dbReference type="ARBA" id="ARBA00023125"/>
    </source>
</evidence>
<feature type="domain" description="Type I restriction modification DNA specificity" evidence="4">
    <location>
        <begin position="89"/>
        <end position="207"/>
    </location>
</feature>
<gene>
    <name evidence="5" type="ORF">M666_14695</name>
</gene>
<dbReference type="KEGG" id="cbat:M666_14695"/>
<dbReference type="EMBL" id="CP009976">
    <property type="protein sequence ID" value="AIZ42708.1"/>
    <property type="molecule type" value="Genomic_DNA"/>
</dbReference>
<proteinExistence type="inferred from homology"/>
<dbReference type="InterPro" id="IPR044946">
    <property type="entry name" value="Restrct_endonuc_typeI_TRD_sf"/>
</dbReference>
<keyword evidence="3" id="KW-0238">DNA-binding</keyword>
<accession>A0AAU8RQ11</accession>
<dbReference type="Proteomes" id="UP000030786">
    <property type="component" value="Chromosome"/>
</dbReference>
<protein>
    <recommendedName>
        <fullName evidence="4">Type I restriction modification DNA specificity domain-containing protein</fullName>
    </recommendedName>
</protein>
<comment type="similarity">
    <text evidence="1">Belongs to the type-I restriction system S methylase family.</text>
</comment>
<name>A0AAU8RQ11_9FLAO</name>
<sequence length="438" mass="50338">MVVENKTQRYESYKESGVEWLGEIPLNWNLQKLKSFLTVHGRIGFRGYTVNDLVSKDEGAVTISPSNMGENNMIWDKVSYLSWQKYYESPEIIVEEGDLLIVKTASVGKIAYVRELKEKATINPQILILKNVKINKDFFYYQLLSRVFQHQLETEKIGSTIYTISETKILNFRAIIPPLSEQTKIAQFLDDKTTKIDDAIAIKEQQISLLKERKQILIHKAVTRGLDDSVTLKDSGVEWIGAIPEHWEVKRLKYVFKILKRIAGELGHEVLSITQKGIKVKDVESGGGQLSMDYSKYQIVNKGDFAMNHMDLLTGYVDISKYEGVISPDYRVFNLIHNSCDKYYILLLLQLGYRHKIFYAHGQGVSMLGRWRFPADNFNNFRFPIPPLSEQKEISDYIETASQKIETAIGLKQQEIEKLKEYKSSLINSVVTGKVRVC</sequence>
<evidence type="ECO:0000256" key="1">
    <source>
        <dbReference type="ARBA" id="ARBA00010923"/>
    </source>
</evidence>
<evidence type="ECO:0000259" key="4">
    <source>
        <dbReference type="Pfam" id="PF01420"/>
    </source>
</evidence>
<evidence type="ECO:0000256" key="2">
    <source>
        <dbReference type="ARBA" id="ARBA00022747"/>
    </source>
</evidence>
<dbReference type="AlphaFoldDB" id="A0AAU8RQ11"/>
<organism evidence="5 6">
    <name type="scientific">Cellulophaga baltica 18</name>
    <dbReference type="NCBI Taxonomy" id="1348584"/>
    <lineage>
        <taxon>Bacteria</taxon>
        <taxon>Pseudomonadati</taxon>
        <taxon>Bacteroidota</taxon>
        <taxon>Flavobacteriia</taxon>
        <taxon>Flavobacteriales</taxon>
        <taxon>Flavobacteriaceae</taxon>
        <taxon>Cellulophaga</taxon>
    </lineage>
</organism>
<dbReference type="Gene3D" id="3.90.220.20">
    <property type="entry name" value="DNA methylase specificity domains"/>
    <property type="match status" value="2"/>
</dbReference>
<dbReference type="Pfam" id="PF01420">
    <property type="entry name" value="Methylase_S"/>
    <property type="match status" value="2"/>
</dbReference>
<keyword evidence="2" id="KW-0680">Restriction system</keyword>
<dbReference type="PANTHER" id="PTHR30408:SF12">
    <property type="entry name" value="TYPE I RESTRICTION ENZYME MJAVIII SPECIFICITY SUBUNIT"/>
    <property type="match status" value="1"/>
</dbReference>
<dbReference type="GO" id="GO:0003677">
    <property type="term" value="F:DNA binding"/>
    <property type="evidence" value="ECO:0007669"/>
    <property type="project" value="UniProtKB-KW"/>
</dbReference>
<dbReference type="GeneID" id="78061981"/>
<dbReference type="InterPro" id="IPR052021">
    <property type="entry name" value="Type-I_RS_S_subunit"/>
</dbReference>
<dbReference type="REBASE" id="99536">
    <property type="entry name" value="S.Cba18ORF14690P"/>
</dbReference>